<feature type="domain" description="Peptidoglycan beta-N-acetylmuramidase NamZ N-terminal" evidence="1">
    <location>
        <begin position="13"/>
        <end position="215"/>
    </location>
</feature>
<dbReference type="OrthoDB" id="9801061at2"/>
<dbReference type="Pfam" id="PF20732">
    <property type="entry name" value="NamZ_C"/>
    <property type="match status" value="1"/>
</dbReference>
<feature type="domain" description="Peptidoglycan beta-N-acetylmuramidase NamZ C-terminal" evidence="2">
    <location>
        <begin position="220"/>
        <end position="378"/>
    </location>
</feature>
<gene>
    <name evidence="3" type="ORF">DLM75_21010</name>
</gene>
<dbReference type="InterPro" id="IPR048502">
    <property type="entry name" value="NamZ_N"/>
</dbReference>
<dbReference type="EMBL" id="QHCT01000008">
    <property type="protein sequence ID" value="RHX85666.1"/>
    <property type="molecule type" value="Genomic_DNA"/>
</dbReference>
<comment type="caution">
    <text evidence="3">The sequence shown here is derived from an EMBL/GenBank/DDBJ whole genome shotgun (WGS) entry which is preliminary data.</text>
</comment>
<dbReference type="Gene3D" id="3.40.50.12170">
    <property type="entry name" value="Uncharacterised protein PF07075, DUF1343"/>
    <property type="match status" value="1"/>
</dbReference>
<dbReference type="Proteomes" id="UP000265798">
    <property type="component" value="Unassembled WGS sequence"/>
</dbReference>
<dbReference type="Gene3D" id="3.90.1150.140">
    <property type="match status" value="1"/>
</dbReference>
<dbReference type="PANTHER" id="PTHR42915:SF1">
    <property type="entry name" value="PEPTIDOGLYCAN BETA-N-ACETYLMURAMIDASE NAMZ"/>
    <property type="match status" value="1"/>
</dbReference>
<evidence type="ECO:0000259" key="1">
    <source>
        <dbReference type="Pfam" id="PF07075"/>
    </source>
</evidence>
<evidence type="ECO:0000259" key="2">
    <source>
        <dbReference type="Pfam" id="PF20732"/>
    </source>
</evidence>
<reference evidence="4" key="1">
    <citation type="submission" date="2018-05" db="EMBL/GenBank/DDBJ databases">
        <title>Leptospira yasudae sp. nov. and Leptospira stimsonii sp. nov., two pathogenic species of the genus Leptospira isolated from environmental sources.</title>
        <authorList>
            <person name="Casanovas-Massana A."/>
            <person name="Hamond C."/>
            <person name="Santos L.A."/>
            <person name="Hacker K.P."/>
            <person name="Balassiano I."/>
            <person name="Medeiros M.A."/>
            <person name="Reis M.G."/>
            <person name="Ko A.I."/>
            <person name="Wunder E.A."/>
        </authorList>
    </citation>
    <scope>NUCLEOTIDE SEQUENCE [LARGE SCALE GENOMIC DNA]</scope>
    <source>
        <strain evidence="4">Yale</strain>
    </source>
</reference>
<dbReference type="Pfam" id="PF07075">
    <property type="entry name" value="NamZ_N"/>
    <property type="match status" value="1"/>
</dbReference>
<evidence type="ECO:0000313" key="3">
    <source>
        <dbReference type="EMBL" id="RHX85666.1"/>
    </source>
</evidence>
<protein>
    <submittedName>
        <fullName evidence="3">DUF1343 domain-containing protein</fullName>
    </submittedName>
</protein>
<dbReference type="InterPro" id="IPR048503">
    <property type="entry name" value="NamZ_C"/>
</dbReference>
<dbReference type="PANTHER" id="PTHR42915">
    <property type="entry name" value="HYPOTHETICAL 460 KDA PROTEIN IN FEUA-SIGW INTERGENIC REGION [PRECURSOR]"/>
    <property type="match status" value="1"/>
</dbReference>
<sequence length="388" mass="45005">MNKIEKLLRVSRIGMITNQSAFGLDGEYHFQTVHKRYDLKKIFLPEHGLFAELQDQVSGSHLRYNLEGVEFINLYGDTESSLVPSSFSLEGLDLVIIDIRDTGARYYTFLTTAYYFLEEIAKWNNSGKEEISVLVLDSPNPAGRRIEGTPLQEEFESFVGVRSVLHRHGLSPGELLTYYKEEFSLNLKMRVVKEGWYSKEDSELLWIPPSPNIPFISTCYVYSGQCLLEGTNLSEGRGTTRPFETFGAPYIDEGNERVRKELENFQKGSFVLRPLKFIPTFHKHKDEICGGYQILLKKPEKFHSLFFSLKLIRLLREEYPKQFAFRDGAYEFRSDRPAIELLVGDRFLLDYLNGEHSDLIVFEYLKEEESAWKKKCKRIGDGMEQVLY</sequence>
<dbReference type="AlphaFoldDB" id="A0A396YW84"/>
<organism evidence="3 4">
    <name type="scientific">Leptospira stimsonii</name>
    <dbReference type="NCBI Taxonomy" id="2202203"/>
    <lineage>
        <taxon>Bacteria</taxon>
        <taxon>Pseudomonadati</taxon>
        <taxon>Spirochaetota</taxon>
        <taxon>Spirochaetia</taxon>
        <taxon>Leptospirales</taxon>
        <taxon>Leptospiraceae</taxon>
        <taxon>Leptospira</taxon>
    </lineage>
</organism>
<name>A0A396YW84_9LEPT</name>
<accession>A0A396YW84</accession>
<dbReference type="InterPro" id="IPR008302">
    <property type="entry name" value="NamZ"/>
</dbReference>
<proteinExistence type="predicted"/>
<dbReference type="RefSeq" id="WP_118970460.1">
    <property type="nucleotide sequence ID" value="NZ_QHCT01000008.1"/>
</dbReference>
<dbReference type="PIRSF" id="PIRSF016719">
    <property type="entry name" value="UCP016719"/>
    <property type="match status" value="1"/>
</dbReference>
<evidence type="ECO:0000313" key="4">
    <source>
        <dbReference type="Proteomes" id="UP000265798"/>
    </source>
</evidence>
<dbReference type="GO" id="GO:0033922">
    <property type="term" value="F:peptidoglycan beta-N-acetylmuramidase activity"/>
    <property type="evidence" value="ECO:0007669"/>
    <property type="project" value="InterPro"/>
</dbReference>